<keyword evidence="4" id="KW-0285">Flavoprotein</keyword>
<dbReference type="Gene3D" id="3.20.20.70">
    <property type="entry name" value="Aldolase class I"/>
    <property type="match status" value="1"/>
</dbReference>
<dbReference type="PANTHER" id="PTHR42747">
    <property type="entry name" value="NITRONATE MONOOXYGENASE-RELATED"/>
    <property type="match status" value="1"/>
</dbReference>
<keyword evidence="3" id="KW-0216">Detoxification</keyword>
<keyword evidence="13" id="KW-1185">Reference proteome</keyword>
<keyword evidence="6" id="KW-0547">Nucleotide-binding</keyword>
<dbReference type="GO" id="GO:0009636">
    <property type="term" value="P:response to toxic substance"/>
    <property type="evidence" value="ECO:0007669"/>
    <property type="project" value="UniProtKB-KW"/>
</dbReference>
<accession>S3IEX8</accession>
<name>S3IEX8_9HYPH</name>
<keyword evidence="8" id="KW-0503">Monooxygenase</keyword>
<gene>
    <name evidence="12" type="ORF">RGCCGE502_16110</name>
</gene>
<protein>
    <recommendedName>
        <fullName evidence="11">Nitronate monooxygenase</fullName>
    </recommendedName>
    <alternativeName>
        <fullName evidence="9">Propionate 3-nitronate monooxygenase</fullName>
    </alternativeName>
</protein>
<evidence type="ECO:0000256" key="7">
    <source>
        <dbReference type="ARBA" id="ARBA00023002"/>
    </source>
</evidence>
<dbReference type="GO" id="GO:0018580">
    <property type="term" value="F:nitronate monooxygenase activity"/>
    <property type="evidence" value="ECO:0007669"/>
    <property type="project" value="InterPro"/>
</dbReference>
<dbReference type="STRING" id="990285.RGCCGE502_16110"/>
<dbReference type="GO" id="GO:0000166">
    <property type="term" value="F:nucleotide binding"/>
    <property type="evidence" value="ECO:0007669"/>
    <property type="project" value="UniProtKB-KW"/>
</dbReference>
<dbReference type="Pfam" id="PF03060">
    <property type="entry name" value="NMO"/>
    <property type="match status" value="1"/>
</dbReference>
<comment type="caution">
    <text evidence="12">The sequence shown here is derived from an EMBL/GenBank/DDBJ whole genome shotgun (WGS) entry which is preliminary data.</text>
</comment>
<comment type="cofactor">
    <cofactor evidence="1">
        <name>FMN</name>
        <dbReference type="ChEBI" id="CHEBI:58210"/>
    </cofactor>
</comment>
<evidence type="ECO:0000256" key="9">
    <source>
        <dbReference type="ARBA" id="ARBA00031155"/>
    </source>
</evidence>
<evidence type="ECO:0000256" key="10">
    <source>
        <dbReference type="ARBA" id="ARBA00049401"/>
    </source>
</evidence>
<dbReference type="EMBL" id="AEYE02000015">
    <property type="protein sequence ID" value="EPE97583.1"/>
    <property type="molecule type" value="Genomic_DNA"/>
</dbReference>
<proteinExistence type="inferred from homology"/>
<dbReference type="HOGENOM" id="CLU_038732_5_0_5"/>
<dbReference type="AlphaFoldDB" id="S3IEX8"/>
<dbReference type="CDD" id="cd04730">
    <property type="entry name" value="NPD_like"/>
    <property type="match status" value="1"/>
</dbReference>
<evidence type="ECO:0000313" key="13">
    <source>
        <dbReference type="Proteomes" id="UP000014411"/>
    </source>
</evidence>
<keyword evidence="5" id="KW-0288">FMN</keyword>
<dbReference type="FunFam" id="3.20.20.70:FF:000154">
    <property type="entry name" value="Probable nitronate monooxygenase"/>
    <property type="match status" value="1"/>
</dbReference>
<reference evidence="12 13" key="1">
    <citation type="journal article" date="2012" name="J. Bacteriol.">
        <title>Genome sequence of Rhizobium grahamii CCGE502, a broad-host-range symbiont with low nodulation competitiveness in Phaseolus vulgaris.</title>
        <authorList>
            <person name="Althabegoiti M.J."/>
            <person name="Lozano L."/>
            <person name="Torres-Tejerizo G."/>
            <person name="Ormeno-Orrillo E."/>
            <person name="Rogel M.A."/>
            <person name="Gonzalez V."/>
            <person name="Martinez-Romero E."/>
        </authorList>
    </citation>
    <scope>NUCLEOTIDE SEQUENCE [LARGE SCALE GENOMIC DNA]</scope>
    <source>
        <strain evidence="12 13">CCGE 502</strain>
    </source>
</reference>
<sequence length="373" mass="38982">MTVGPRIAVESDMTRWPDRRILDLLGIEIPIIQAPMAGSTTNEMVVAAAQAGGLGSLPSALLSVDQLKAALTSIRNSTKAPLNVNFFAHHTPPSDPAAQMRWRALLAPYYVECGLDPAAPVAGAGRAPFDSAFCDVVEEFKPEIVSFHFGLPEKSLVQRVKATGAKIISSATTVAEAVWLEENGVDAVVAMGFEAGGHRGNFLTHDMSTQVGTMALVPQVVDAVNIPVIAAGGIADGRGVAAALMLGASAVQIGTAYLFCPEAKIPAVHAQALGDARDDNTAITNVFTGRPARSVVNRIMRELGPLTESAPPFPTAAAALAAIKAKAEEASGNDFTNLWSGQAAKLAPRLSAGDLTRRLYEDALKVIEGRTQG</sequence>
<comment type="catalytic activity">
    <reaction evidence="10">
        <text>3 propionate 3-nitronate + 3 O2 + H2O = 3 3-oxopropanoate + 2 nitrate + nitrite + H2O2 + 3 H(+)</text>
        <dbReference type="Rhea" id="RHEA:57332"/>
        <dbReference type="ChEBI" id="CHEBI:15377"/>
        <dbReference type="ChEBI" id="CHEBI:15378"/>
        <dbReference type="ChEBI" id="CHEBI:15379"/>
        <dbReference type="ChEBI" id="CHEBI:16240"/>
        <dbReference type="ChEBI" id="CHEBI:16301"/>
        <dbReference type="ChEBI" id="CHEBI:17632"/>
        <dbReference type="ChEBI" id="CHEBI:33190"/>
        <dbReference type="ChEBI" id="CHEBI:136067"/>
    </reaction>
</comment>
<dbReference type="PANTHER" id="PTHR42747:SF3">
    <property type="entry name" value="NITRONATE MONOOXYGENASE-RELATED"/>
    <property type="match status" value="1"/>
</dbReference>
<evidence type="ECO:0000256" key="4">
    <source>
        <dbReference type="ARBA" id="ARBA00022630"/>
    </source>
</evidence>
<evidence type="ECO:0000256" key="6">
    <source>
        <dbReference type="ARBA" id="ARBA00022741"/>
    </source>
</evidence>
<evidence type="ECO:0000256" key="3">
    <source>
        <dbReference type="ARBA" id="ARBA00022575"/>
    </source>
</evidence>
<comment type="similarity">
    <text evidence="2">Belongs to the nitronate monooxygenase family. NMO class I subfamily.</text>
</comment>
<evidence type="ECO:0000256" key="11">
    <source>
        <dbReference type="ARBA" id="ARBA00067136"/>
    </source>
</evidence>
<dbReference type="eggNOG" id="COG2070">
    <property type="taxonomic scope" value="Bacteria"/>
</dbReference>
<dbReference type="Proteomes" id="UP000014411">
    <property type="component" value="Unassembled WGS sequence"/>
</dbReference>
<dbReference type="GO" id="GO:0051213">
    <property type="term" value="F:dioxygenase activity"/>
    <property type="evidence" value="ECO:0007669"/>
    <property type="project" value="UniProtKB-KW"/>
</dbReference>
<evidence type="ECO:0000256" key="1">
    <source>
        <dbReference type="ARBA" id="ARBA00001917"/>
    </source>
</evidence>
<dbReference type="InterPro" id="IPR013785">
    <property type="entry name" value="Aldolase_TIM"/>
</dbReference>
<keyword evidence="12" id="KW-0223">Dioxygenase</keyword>
<evidence type="ECO:0000256" key="8">
    <source>
        <dbReference type="ARBA" id="ARBA00023033"/>
    </source>
</evidence>
<keyword evidence="7" id="KW-0560">Oxidoreductase</keyword>
<dbReference type="SUPFAM" id="SSF51412">
    <property type="entry name" value="Inosine monophosphate dehydrogenase (IMPDH)"/>
    <property type="match status" value="1"/>
</dbReference>
<dbReference type="InterPro" id="IPR004136">
    <property type="entry name" value="NMO"/>
</dbReference>
<organism evidence="12 13">
    <name type="scientific">Rhizobium grahamii CCGE 502</name>
    <dbReference type="NCBI Taxonomy" id="990285"/>
    <lineage>
        <taxon>Bacteria</taxon>
        <taxon>Pseudomonadati</taxon>
        <taxon>Pseudomonadota</taxon>
        <taxon>Alphaproteobacteria</taxon>
        <taxon>Hyphomicrobiales</taxon>
        <taxon>Rhizobiaceae</taxon>
        <taxon>Rhizobium/Agrobacterium group</taxon>
        <taxon>Rhizobium</taxon>
    </lineage>
</organism>
<evidence type="ECO:0000256" key="2">
    <source>
        <dbReference type="ARBA" id="ARBA00009881"/>
    </source>
</evidence>
<evidence type="ECO:0000256" key="5">
    <source>
        <dbReference type="ARBA" id="ARBA00022643"/>
    </source>
</evidence>
<evidence type="ECO:0000313" key="12">
    <source>
        <dbReference type="EMBL" id="EPE97583.1"/>
    </source>
</evidence>